<sequence>MSEVEDRLEEATDLEFAGDMASEEFDRALKLSEFYALLDGMAEGAAIRVLLDEGRREAISGMLALAVADPDDAKTIRDLQWRVVRFGKLAEWIREIVENGKSSQDDLEAESRAALEKLIRTEANED</sequence>
<reference evidence="1" key="1">
    <citation type="submission" date="2021-07" db="EMBL/GenBank/DDBJ databases">
        <title>Pseudohoeflea marina sp. nov. a polyhydroxyalcanoate-producing bacterium.</title>
        <authorList>
            <person name="Zheng W."/>
            <person name="Yu S."/>
            <person name="Huang Y."/>
        </authorList>
    </citation>
    <scope>NUCLEOTIDE SEQUENCE</scope>
    <source>
        <strain evidence="1">DP4N28-3</strain>
    </source>
</reference>
<protein>
    <submittedName>
        <fullName evidence="1">Uncharacterized protein</fullName>
    </submittedName>
</protein>
<keyword evidence="2" id="KW-1185">Reference proteome</keyword>
<dbReference type="EMBL" id="JAHWQX010000009">
    <property type="protein sequence ID" value="MBW3099250.1"/>
    <property type="molecule type" value="Genomic_DNA"/>
</dbReference>
<accession>A0ABS6WTH6</accession>
<dbReference type="Proteomes" id="UP001430804">
    <property type="component" value="Unassembled WGS sequence"/>
</dbReference>
<evidence type="ECO:0000313" key="1">
    <source>
        <dbReference type="EMBL" id="MBW3099250.1"/>
    </source>
</evidence>
<proteinExistence type="predicted"/>
<dbReference type="RefSeq" id="WP_219203579.1">
    <property type="nucleotide sequence ID" value="NZ_JAHWQX010000009.1"/>
</dbReference>
<name>A0ABS6WTH6_9HYPH</name>
<comment type="caution">
    <text evidence="1">The sequence shown here is derived from an EMBL/GenBank/DDBJ whole genome shotgun (WGS) entry which is preliminary data.</text>
</comment>
<organism evidence="1 2">
    <name type="scientific">Pseudohoeflea coraliihabitans</name>
    <dbReference type="NCBI Taxonomy" id="2860393"/>
    <lineage>
        <taxon>Bacteria</taxon>
        <taxon>Pseudomonadati</taxon>
        <taxon>Pseudomonadota</taxon>
        <taxon>Alphaproteobacteria</taxon>
        <taxon>Hyphomicrobiales</taxon>
        <taxon>Rhizobiaceae</taxon>
        <taxon>Pseudohoeflea</taxon>
    </lineage>
</organism>
<gene>
    <name evidence="1" type="ORF">KY465_18365</name>
</gene>
<evidence type="ECO:0000313" key="2">
    <source>
        <dbReference type="Proteomes" id="UP001430804"/>
    </source>
</evidence>